<protein>
    <submittedName>
        <fullName evidence="1">Uncharacterized protein</fullName>
    </submittedName>
</protein>
<organism evidence="1 2">
    <name type="scientific">Flavobacterium reichenbachii</name>
    <dbReference type="NCBI Taxonomy" id="362418"/>
    <lineage>
        <taxon>Bacteria</taxon>
        <taxon>Pseudomonadati</taxon>
        <taxon>Bacteroidota</taxon>
        <taxon>Flavobacteriia</taxon>
        <taxon>Flavobacteriales</taxon>
        <taxon>Flavobacteriaceae</taxon>
        <taxon>Flavobacterium</taxon>
    </lineage>
</organism>
<accession>A0A085ZR01</accession>
<dbReference type="AlphaFoldDB" id="A0A085ZR01"/>
<comment type="caution">
    <text evidence="1">The sequence shown here is derived from an EMBL/GenBank/DDBJ whole genome shotgun (WGS) entry which is preliminary data.</text>
</comment>
<dbReference type="eggNOG" id="ENOG5033NM2">
    <property type="taxonomic scope" value="Bacteria"/>
</dbReference>
<dbReference type="EMBL" id="JPRL01000001">
    <property type="protein sequence ID" value="KFF06865.1"/>
    <property type="molecule type" value="Genomic_DNA"/>
</dbReference>
<evidence type="ECO:0000313" key="1">
    <source>
        <dbReference type="EMBL" id="KFF06865.1"/>
    </source>
</evidence>
<gene>
    <name evidence="1" type="ORF">IW19_15715</name>
</gene>
<name>A0A085ZR01_9FLAO</name>
<sequence length="378" mass="43842">MKQKTIMYSIVTIVVLFLVYKINVVLALGIDTFFINLFPRTKLPSEFVDYKNLSEVKKFGSHDITLLHKGGAYNFNFQVLSISNDEIMVKAITKTEPYDHGGGNTGNNFSNTLFKLDSSGKVLDTINFKTSTSNQSEFGEIVLLNKQIVNKALLYYQTWPTDGNKEKKSFIAINKDLTWSAEKLSQYYYDTVVPNCIYLETFLAWRDTSIPVNKRESIMYFANNQWYVLYGVGSNIDNDARNISLNNNKKIINENLLEDIPDDKIKVKYYQKTKYNSNMAGQTQSNSPYTYYYWEGIAYIDIPFANDTLHFKKEDIYLDDYSNKEKSIYDTKSDNKQEMENSVKEKYSYYSNPNLKFTLISDNDSKSLYIIKKNKVID</sequence>
<reference evidence="1 2" key="1">
    <citation type="submission" date="2014-07" db="EMBL/GenBank/DDBJ databases">
        <title>Genome of Flavobacterium reichenbachii LMG 25512.</title>
        <authorList>
            <person name="Stropko S.J."/>
            <person name="Pipes S.E."/>
            <person name="Newman J.D."/>
        </authorList>
    </citation>
    <scope>NUCLEOTIDE SEQUENCE [LARGE SCALE GENOMIC DNA]</scope>
    <source>
        <strain evidence="1 2">LMG 25512</strain>
    </source>
</reference>
<dbReference type="Proteomes" id="UP000028715">
    <property type="component" value="Unassembled WGS sequence"/>
</dbReference>
<keyword evidence="2" id="KW-1185">Reference proteome</keyword>
<proteinExistence type="predicted"/>
<dbReference type="RefSeq" id="WP_035685802.1">
    <property type="nucleotide sequence ID" value="NZ_JPRL01000001.1"/>
</dbReference>
<dbReference type="OrthoDB" id="7024294at2"/>
<evidence type="ECO:0000313" key="2">
    <source>
        <dbReference type="Proteomes" id="UP000028715"/>
    </source>
</evidence>